<dbReference type="GO" id="GO:0005615">
    <property type="term" value="C:extracellular space"/>
    <property type="evidence" value="ECO:0007669"/>
    <property type="project" value="UniProtKB-KW"/>
</dbReference>
<feature type="signal peptide" evidence="4">
    <location>
        <begin position="1"/>
        <end position="23"/>
    </location>
</feature>
<dbReference type="PANTHER" id="PTHR12015:SF161">
    <property type="entry name" value="C-C MOTIF CHEMOKINE 7"/>
    <property type="match status" value="1"/>
</dbReference>
<evidence type="ECO:0000313" key="6">
    <source>
        <dbReference type="Ensembl" id="ENSEASP00005015703.1"/>
    </source>
</evidence>
<evidence type="ECO:0000259" key="5">
    <source>
        <dbReference type="SMART" id="SM00199"/>
    </source>
</evidence>
<dbReference type="SUPFAM" id="SSF54117">
    <property type="entry name" value="Interleukin 8-like chemokines"/>
    <property type="match status" value="1"/>
</dbReference>
<dbReference type="SMART" id="SM00199">
    <property type="entry name" value="SCY"/>
    <property type="match status" value="1"/>
</dbReference>
<gene>
    <name evidence="6" type="primary">CCL7</name>
</gene>
<keyword evidence="3" id="KW-1015">Disulfide bond</keyword>
<dbReference type="GO" id="GO:0008009">
    <property type="term" value="F:chemokine activity"/>
    <property type="evidence" value="ECO:0007669"/>
    <property type="project" value="InterPro"/>
</dbReference>
<comment type="similarity">
    <text evidence="1 4">Belongs to the intercrine beta (chemokine CC) family.</text>
</comment>
<dbReference type="CDD" id="cd00272">
    <property type="entry name" value="Chemokine_CC"/>
    <property type="match status" value="1"/>
</dbReference>
<protein>
    <recommendedName>
        <fullName evidence="4">C-C motif chemokine</fullName>
    </recommendedName>
</protein>
<dbReference type="InterPro" id="IPR039809">
    <property type="entry name" value="Chemokine_b/g/d"/>
</dbReference>
<dbReference type="OMA" id="QKWVQEF"/>
<comment type="subcellular location">
    <subcellularLocation>
        <location evidence="4">Secreted</location>
    </subcellularLocation>
</comment>
<keyword evidence="2 4" id="KW-0202">Cytokine</keyword>
<evidence type="ECO:0000256" key="1">
    <source>
        <dbReference type="ARBA" id="ARBA00010868"/>
    </source>
</evidence>
<dbReference type="AlphaFoldDB" id="A0A8C4M0M3"/>
<dbReference type="PROSITE" id="PS00472">
    <property type="entry name" value="SMALL_CYTOKINES_CC"/>
    <property type="match status" value="1"/>
</dbReference>
<dbReference type="FunFam" id="2.40.50.40:FF:000002">
    <property type="entry name" value="C-C motif chemokine"/>
    <property type="match status" value="1"/>
</dbReference>
<feature type="domain" description="Chemokine interleukin-8-like" evidence="5">
    <location>
        <begin position="31"/>
        <end position="90"/>
    </location>
</feature>
<feature type="chain" id="PRO_5034355419" description="C-C motif chemokine" evidence="4">
    <location>
        <begin position="24"/>
        <end position="99"/>
    </location>
</feature>
<dbReference type="GO" id="GO:0006954">
    <property type="term" value="P:inflammatory response"/>
    <property type="evidence" value="ECO:0007669"/>
    <property type="project" value="TreeGrafter"/>
</dbReference>
<evidence type="ECO:0000256" key="3">
    <source>
        <dbReference type="ARBA" id="ARBA00023157"/>
    </source>
</evidence>
<evidence type="ECO:0000256" key="2">
    <source>
        <dbReference type="ARBA" id="ARBA00022514"/>
    </source>
</evidence>
<keyword evidence="4" id="KW-0145">Chemotaxis</keyword>
<dbReference type="InterPro" id="IPR001811">
    <property type="entry name" value="Chemokine_IL8-like_dom"/>
</dbReference>
<dbReference type="Pfam" id="PF00048">
    <property type="entry name" value="IL8"/>
    <property type="match status" value="1"/>
</dbReference>
<dbReference type="Ensembl" id="ENSEAST00005017082.1">
    <property type="protein sequence ID" value="ENSEASP00005015703.1"/>
    <property type="gene ID" value="ENSEASG00005010937.1"/>
</dbReference>
<sequence length="99" mass="11223">MKVSAALLCLLLTAATFSTQVLAQPDGINTSTTCCYRFINKKIPIQKLESYRRVTSSYCPQEAVIFKTKLAKQVCADPKQKWVQDFTNYLDKKTQTPKL</sequence>
<organism evidence="6">
    <name type="scientific">Equus asinus asinus</name>
    <dbReference type="NCBI Taxonomy" id="83772"/>
    <lineage>
        <taxon>Eukaryota</taxon>
        <taxon>Metazoa</taxon>
        <taxon>Chordata</taxon>
        <taxon>Craniata</taxon>
        <taxon>Vertebrata</taxon>
        <taxon>Euteleostomi</taxon>
        <taxon>Mammalia</taxon>
        <taxon>Eutheria</taxon>
        <taxon>Laurasiatheria</taxon>
        <taxon>Perissodactyla</taxon>
        <taxon>Equidae</taxon>
        <taxon>Equus</taxon>
    </lineage>
</organism>
<keyword evidence="4" id="KW-0732">Signal</keyword>
<dbReference type="GO" id="GO:0070098">
    <property type="term" value="P:chemokine-mediated signaling pathway"/>
    <property type="evidence" value="ECO:0007669"/>
    <property type="project" value="TreeGrafter"/>
</dbReference>
<dbReference type="GO" id="GO:0048245">
    <property type="term" value="P:eosinophil chemotaxis"/>
    <property type="evidence" value="ECO:0007669"/>
    <property type="project" value="TreeGrafter"/>
</dbReference>
<keyword evidence="4" id="KW-0964">Secreted</keyword>
<dbReference type="GO" id="GO:0030335">
    <property type="term" value="P:positive regulation of cell migration"/>
    <property type="evidence" value="ECO:0007669"/>
    <property type="project" value="TreeGrafter"/>
</dbReference>
<dbReference type="Gene3D" id="2.40.50.40">
    <property type="match status" value="1"/>
</dbReference>
<name>A0A8C4M0M3_EQUAS</name>
<evidence type="ECO:0000256" key="4">
    <source>
        <dbReference type="RuleBase" id="RU361150"/>
    </source>
</evidence>
<dbReference type="GO" id="GO:0048020">
    <property type="term" value="F:CCR chemokine receptor binding"/>
    <property type="evidence" value="ECO:0007669"/>
    <property type="project" value="TreeGrafter"/>
</dbReference>
<reference evidence="6" key="1">
    <citation type="submission" date="2023-03" db="UniProtKB">
        <authorList>
            <consortium name="Ensembl"/>
        </authorList>
    </citation>
    <scope>IDENTIFICATION</scope>
</reference>
<dbReference type="PANTHER" id="PTHR12015">
    <property type="entry name" value="SMALL INDUCIBLE CYTOKINE A"/>
    <property type="match status" value="1"/>
</dbReference>
<accession>A0A8C4M0M3</accession>
<dbReference type="InterPro" id="IPR036048">
    <property type="entry name" value="Interleukin_8-like_sf"/>
</dbReference>
<dbReference type="InterPro" id="IPR000827">
    <property type="entry name" value="Chemokine_CC_CS"/>
</dbReference>
<dbReference type="GO" id="GO:0061844">
    <property type="term" value="P:antimicrobial humoral immune response mediated by antimicrobial peptide"/>
    <property type="evidence" value="ECO:0007669"/>
    <property type="project" value="TreeGrafter"/>
</dbReference>
<proteinExistence type="inferred from homology"/>